<protein>
    <submittedName>
        <fullName evidence="1">Uncharacterized protein</fullName>
    </submittedName>
</protein>
<evidence type="ECO:0000313" key="2">
    <source>
        <dbReference type="Proteomes" id="UP000198755"/>
    </source>
</evidence>
<evidence type="ECO:0000313" key="1">
    <source>
        <dbReference type="EMBL" id="SFK87430.1"/>
    </source>
</evidence>
<gene>
    <name evidence="1" type="ORF">SAMN05444581_1362</name>
</gene>
<name>A0A1I4D3P3_9HYPH</name>
<accession>A0A1I4D3P3</accession>
<keyword evidence="2" id="KW-1185">Reference proteome</keyword>
<dbReference type="EMBL" id="FOSN01000036">
    <property type="protein sequence ID" value="SFK87430.1"/>
    <property type="molecule type" value="Genomic_DNA"/>
</dbReference>
<sequence length="86" mass="9456">MAQGPPLQHLPLDQTASLTVILRHIAGDGPPQPRWARILCLVSLPNFERNAILENRIVVRTSLPQLIHGKTGALGLEHAIDELRVT</sequence>
<organism evidence="1 2">
    <name type="scientific">Methylocapsa palsarum</name>
    <dbReference type="NCBI Taxonomy" id="1612308"/>
    <lineage>
        <taxon>Bacteria</taxon>
        <taxon>Pseudomonadati</taxon>
        <taxon>Pseudomonadota</taxon>
        <taxon>Alphaproteobacteria</taxon>
        <taxon>Hyphomicrobiales</taxon>
        <taxon>Beijerinckiaceae</taxon>
        <taxon>Methylocapsa</taxon>
    </lineage>
</organism>
<dbReference type="Proteomes" id="UP000198755">
    <property type="component" value="Unassembled WGS sequence"/>
</dbReference>
<reference evidence="1 2" key="1">
    <citation type="submission" date="2016-10" db="EMBL/GenBank/DDBJ databases">
        <authorList>
            <person name="de Groot N.N."/>
        </authorList>
    </citation>
    <scope>NUCLEOTIDE SEQUENCE [LARGE SCALE GENOMIC DNA]</scope>
    <source>
        <strain evidence="1 2">NE2</strain>
    </source>
</reference>
<proteinExistence type="predicted"/>
<dbReference type="AlphaFoldDB" id="A0A1I4D3P3"/>